<organism evidence="1 2">
    <name type="scientific">Irpex rosettiformis</name>
    <dbReference type="NCBI Taxonomy" id="378272"/>
    <lineage>
        <taxon>Eukaryota</taxon>
        <taxon>Fungi</taxon>
        <taxon>Dikarya</taxon>
        <taxon>Basidiomycota</taxon>
        <taxon>Agaricomycotina</taxon>
        <taxon>Agaricomycetes</taxon>
        <taxon>Polyporales</taxon>
        <taxon>Irpicaceae</taxon>
        <taxon>Irpex</taxon>
    </lineage>
</organism>
<name>A0ACB8U1L6_9APHY</name>
<evidence type="ECO:0000313" key="2">
    <source>
        <dbReference type="Proteomes" id="UP001055072"/>
    </source>
</evidence>
<gene>
    <name evidence="1" type="ORF">BDY19DRAFT_952423</name>
</gene>
<dbReference type="EMBL" id="MU274915">
    <property type="protein sequence ID" value="KAI0088155.1"/>
    <property type="molecule type" value="Genomic_DNA"/>
</dbReference>
<evidence type="ECO:0000313" key="1">
    <source>
        <dbReference type="EMBL" id="KAI0088155.1"/>
    </source>
</evidence>
<protein>
    <submittedName>
        <fullName evidence="1">Transcription factor IIA, alpha/beta subunit-domain-containing protein</fullName>
    </submittedName>
</protein>
<proteinExistence type="predicted"/>
<keyword evidence="2" id="KW-1185">Reference proteome</keyword>
<comment type="caution">
    <text evidence="1">The sequence shown here is derived from an EMBL/GenBank/DDBJ whole genome shotgun (WGS) entry which is preliminary data.</text>
</comment>
<sequence length="310" mass="33547">MSNKIVPQIYRVVIDDVIRNIKPEFDEYGVSEEVLAELQHKWEHKVIESHVAEFEPPPPQAVPPHHPSHPSVAPPQHNPPPHPAYPPHPMHHGHPQYYYTPQPAGPQVKTEPVDSRYVLSGHSQTQTYALPSLPGPQISGPGVPPRPGGQVMTFQGTAPTARYPSNVQSAQKNGRIPQTDGPSASSSSAPIGRIPQVDGPSSSSSSGSPSPPPVAYAPRGTAHPSLPQPSQARADDGEGDEAINSDLDDSDSDNEKEDAEATGGDIDIVFCTYDKVARVKNKWKCVLKDGMIHVNGKDYLFAKCTGEFEW</sequence>
<accession>A0ACB8U1L6</accession>
<reference evidence="1" key="1">
    <citation type="journal article" date="2021" name="Environ. Microbiol.">
        <title>Gene family expansions and transcriptome signatures uncover fungal adaptations to wood decay.</title>
        <authorList>
            <person name="Hage H."/>
            <person name="Miyauchi S."/>
            <person name="Viragh M."/>
            <person name="Drula E."/>
            <person name="Min B."/>
            <person name="Chaduli D."/>
            <person name="Navarro D."/>
            <person name="Favel A."/>
            <person name="Norest M."/>
            <person name="Lesage-Meessen L."/>
            <person name="Balint B."/>
            <person name="Merenyi Z."/>
            <person name="de Eugenio L."/>
            <person name="Morin E."/>
            <person name="Martinez A.T."/>
            <person name="Baldrian P."/>
            <person name="Stursova M."/>
            <person name="Martinez M.J."/>
            <person name="Novotny C."/>
            <person name="Magnuson J.K."/>
            <person name="Spatafora J.W."/>
            <person name="Maurice S."/>
            <person name="Pangilinan J."/>
            <person name="Andreopoulos W."/>
            <person name="LaButti K."/>
            <person name="Hundley H."/>
            <person name="Na H."/>
            <person name="Kuo A."/>
            <person name="Barry K."/>
            <person name="Lipzen A."/>
            <person name="Henrissat B."/>
            <person name="Riley R."/>
            <person name="Ahrendt S."/>
            <person name="Nagy L.G."/>
            <person name="Grigoriev I.V."/>
            <person name="Martin F."/>
            <person name="Rosso M.N."/>
        </authorList>
    </citation>
    <scope>NUCLEOTIDE SEQUENCE</scope>
    <source>
        <strain evidence="1">CBS 384.51</strain>
    </source>
</reference>
<dbReference type="Proteomes" id="UP001055072">
    <property type="component" value="Unassembled WGS sequence"/>
</dbReference>